<dbReference type="SUPFAM" id="SSF48600">
    <property type="entry name" value="Chorismate mutase II"/>
    <property type="match status" value="1"/>
</dbReference>
<comment type="caution">
    <text evidence="4">The sequence shown here is derived from an EMBL/GenBank/DDBJ whole genome shotgun (WGS) entry which is preliminary data.</text>
</comment>
<evidence type="ECO:0000259" key="3">
    <source>
        <dbReference type="PROSITE" id="PS51168"/>
    </source>
</evidence>
<accession>A0ABS3KPF8</accession>
<proteinExistence type="predicted"/>
<feature type="domain" description="Chorismate mutase" evidence="3">
    <location>
        <begin position="20"/>
        <end position="110"/>
    </location>
</feature>
<dbReference type="EMBL" id="JACTNG010000003">
    <property type="protein sequence ID" value="MBO1078902.1"/>
    <property type="molecule type" value="Genomic_DNA"/>
</dbReference>
<protein>
    <recommendedName>
        <fullName evidence="1">chorismate mutase</fullName>
        <ecNumber evidence="1">5.4.99.5</ecNumber>
    </recommendedName>
</protein>
<keyword evidence="5" id="KW-1185">Reference proteome</keyword>
<dbReference type="InterPro" id="IPR036263">
    <property type="entry name" value="Chorismate_II_sf"/>
</dbReference>
<dbReference type="InterPro" id="IPR036979">
    <property type="entry name" value="CM_dom_sf"/>
</dbReference>
<dbReference type="Gene3D" id="1.20.59.10">
    <property type="entry name" value="Chorismate mutase"/>
    <property type="match status" value="1"/>
</dbReference>
<dbReference type="RefSeq" id="WP_207416330.1">
    <property type="nucleotide sequence ID" value="NZ_CP061177.1"/>
</dbReference>
<evidence type="ECO:0000313" key="5">
    <source>
        <dbReference type="Proteomes" id="UP001518989"/>
    </source>
</evidence>
<dbReference type="Pfam" id="PF01817">
    <property type="entry name" value="CM_2"/>
    <property type="match status" value="1"/>
</dbReference>
<evidence type="ECO:0000256" key="2">
    <source>
        <dbReference type="SAM" id="MobiDB-lite"/>
    </source>
</evidence>
<evidence type="ECO:0000313" key="4">
    <source>
        <dbReference type="EMBL" id="MBO1078902.1"/>
    </source>
</evidence>
<gene>
    <name evidence="4" type="ORF">IAI61_07660</name>
</gene>
<dbReference type="EC" id="5.4.99.5" evidence="1"/>
<dbReference type="SMART" id="SM00830">
    <property type="entry name" value="CM_2"/>
    <property type="match status" value="1"/>
</dbReference>
<reference evidence="4 5" key="1">
    <citation type="submission" date="2020-09" db="EMBL/GenBank/DDBJ databases">
        <title>Roseomonas.</title>
        <authorList>
            <person name="Zhu W."/>
        </authorList>
    </citation>
    <scope>NUCLEOTIDE SEQUENCE [LARGE SCALE GENOMIC DNA]</scope>
    <source>
        <strain evidence="4 5">573</strain>
    </source>
</reference>
<feature type="region of interest" description="Disordered" evidence="2">
    <location>
        <begin position="1"/>
        <end position="24"/>
    </location>
</feature>
<evidence type="ECO:0000256" key="1">
    <source>
        <dbReference type="ARBA" id="ARBA00012404"/>
    </source>
</evidence>
<organism evidence="4 5">
    <name type="scientific">Roseomonas haemaphysalidis</name>
    <dbReference type="NCBI Taxonomy" id="2768162"/>
    <lineage>
        <taxon>Bacteria</taxon>
        <taxon>Pseudomonadati</taxon>
        <taxon>Pseudomonadota</taxon>
        <taxon>Alphaproteobacteria</taxon>
        <taxon>Acetobacterales</taxon>
        <taxon>Roseomonadaceae</taxon>
        <taxon>Roseomonas</taxon>
    </lineage>
</organism>
<name>A0ABS3KPF8_9PROT</name>
<dbReference type="PROSITE" id="PS51168">
    <property type="entry name" value="CHORISMATE_MUT_2"/>
    <property type="match status" value="1"/>
</dbReference>
<feature type="compositionally biased region" description="Low complexity" evidence="2">
    <location>
        <begin position="1"/>
        <end position="15"/>
    </location>
</feature>
<dbReference type="Proteomes" id="UP001518989">
    <property type="component" value="Unassembled WGS sequence"/>
</dbReference>
<sequence length="300" mass="30973">MADLTPTTAPAQQSQPAPPAGAGPDLAALRAAIDNIDDAMHDLLMRRAALAAGMAAGRVKAGGPTFRPGREAAILRRLLARHEGPLPRPVVARLWRDIIASSLAQQGPFSMAACGAADGAAAHAARGHFGLLTRLTLHPTPAGALAAVAAGEATVAILPAAERGDRPAAAWWMQMQVPRLQVLAALPFLAGPEGARPEALAVAAFRPEPSGRDRTLLRFAGVNDVGRIGGALAALGLPPCRVIWHHARAALAEVEGFLDPADPRLAALPFSSVQVLGAYAEPFCDAPARPTPTHPEEPPA</sequence>
<dbReference type="InterPro" id="IPR002701">
    <property type="entry name" value="CM_II_prokaryot"/>
</dbReference>